<evidence type="ECO:0000313" key="13">
    <source>
        <dbReference type="Proteomes" id="UP000078348"/>
    </source>
</evidence>
<dbReference type="EC" id="2.3.1.-" evidence="11"/>
<organism evidence="12 13">
    <name type="scientific">Blastocystis sp. subtype 1 (strain ATCC 50177 / NandII)</name>
    <dbReference type="NCBI Taxonomy" id="478820"/>
    <lineage>
        <taxon>Eukaryota</taxon>
        <taxon>Sar</taxon>
        <taxon>Stramenopiles</taxon>
        <taxon>Bigyra</taxon>
        <taxon>Opalozoa</taxon>
        <taxon>Opalinata</taxon>
        <taxon>Blastocystidae</taxon>
        <taxon>Blastocystis</taxon>
    </lineage>
</organism>
<evidence type="ECO:0000256" key="10">
    <source>
        <dbReference type="ARBA" id="ARBA00023315"/>
    </source>
</evidence>
<evidence type="ECO:0000256" key="3">
    <source>
        <dbReference type="ARBA" id="ARBA00022516"/>
    </source>
</evidence>
<keyword evidence="5 11" id="KW-0812">Transmembrane</keyword>
<keyword evidence="7 11" id="KW-1133">Transmembrane helix</keyword>
<keyword evidence="3" id="KW-0444">Lipid biosynthesis</keyword>
<evidence type="ECO:0000256" key="7">
    <source>
        <dbReference type="ARBA" id="ARBA00022989"/>
    </source>
</evidence>
<keyword evidence="10 12" id="KW-0012">Acyltransferase</keyword>
<name>A0A196SC73_BLAHN</name>
<protein>
    <recommendedName>
        <fullName evidence="11">Acyltransferase</fullName>
        <ecNumber evidence="11">2.3.1.-</ecNumber>
    </recommendedName>
</protein>
<dbReference type="GO" id="GO:0019432">
    <property type="term" value="P:triglyceride biosynthetic process"/>
    <property type="evidence" value="ECO:0007669"/>
    <property type="project" value="TreeGrafter"/>
</dbReference>
<evidence type="ECO:0000256" key="9">
    <source>
        <dbReference type="ARBA" id="ARBA00023136"/>
    </source>
</evidence>
<evidence type="ECO:0000256" key="2">
    <source>
        <dbReference type="ARBA" id="ARBA00005420"/>
    </source>
</evidence>
<evidence type="ECO:0000256" key="8">
    <source>
        <dbReference type="ARBA" id="ARBA00023098"/>
    </source>
</evidence>
<dbReference type="PANTHER" id="PTHR12317:SF63">
    <property type="entry name" value="DIACYLGLYCEROL O-ACYLTRANSFERASE 2"/>
    <property type="match status" value="1"/>
</dbReference>
<keyword evidence="9 11" id="KW-0472">Membrane</keyword>
<feature type="transmembrane region" description="Helical" evidence="11">
    <location>
        <begin position="169"/>
        <end position="190"/>
    </location>
</feature>
<dbReference type="STRING" id="478820.A0A196SC73"/>
<dbReference type="EMBL" id="LXWW01000228">
    <property type="protein sequence ID" value="OAO14608.1"/>
    <property type="molecule type" value="Genomic_DNA"/>
</dbReference>
<keyword evidence="8" id="KW-0443">Lipid metabolism</keyword>
<dbReference type="CDD" id="cd07987">
    <property type="entry name" value="LPLAT_MGAT-like"/>
    <property type="match status" value="1"/>
</dbReference>
<dbReference type="InterPro" id="IPR007130">
    <property type="entry name" value="DAGAT"/>
</dbReference>
<dbReference type="OrthoDB" id="264532at2759"/>
<comment type="subcellular location">
    <subcellularLocation>
        <location evidence="1 11">Endoplasmic reticulum membrane</location>
        <topology evidence="1 11">Multi-pass membrane protein</topology>
    </subcellularLocation>
</comment>
<feature type="transmembrane region" description="Helical" evidence="11">
    <location>
        <begin position="60"/>
        <end position="83"/>
    </location>
</feature>
<keyword evidence="13" id="KW-1185">Reference proteome</keyword>
<dbReference type="PANTHER" id="PTHR12317">
    <property type="entry name" value="DIACYLGLYCEROL O-ACYLTRANSFERASE"/>
    <property type="match status" value="1"/>
</dbReference>
<gene>
    <name evidence="12" type="ORF">AV274_3651</name>
</gene>
<comment type="similarity">
    <text evidence="2 11">Belongs to the diacylglycerol acyltransferase family.</text>
</comment>
<keyword evidence="4 11" id="KW-0808">Transferase</keyword>
<evidence type="ECO:0000256" key="6">
    <source>
        <dbReference type="ARBA" id="ARBA00022824"/>
    </source>
</evidence>
<reference evidence="12 13" key="1">
    <citation type="submission" date="2016-05" db="EMBL/GenBank/DDBJ databases">
        <title>Nuclear genome of Blastocystis sp. subtype 1 NandII.</title>
        <authorList>
            <person name="Gentekaki E."/>
            <person name="Curtis B."/>
            <person name="Stairs C."/>
            <person name="Eme L."/>
            <person name="Herman E."/>
            <person name="Klimes V."/>
            <person name="Arias M.C."/>
            <person name="Elias M."/>
            <person name="Hilliou F."/>
            <person name="Klute M."/>
            <person name="Malik S.-B."/>
            <person name="Pightling A."/>
            <person name="Rachubinski R."/>
            <person name="Salas D."/>
            <person name="Schlacht A."/>
            <person name="Suga H."/>
            <person name="Archibald J."/>
            <person name="Ball S.G."/>
            <person name="Clark G."/>
            <person name="Dacks J."/>
            <person name="Van Der Giezen M."/>
            <person name="Tsaousis A."/>
            <person name="Roger A."/>
        </authorList>
    </citation>
    <scope>NUCLEOTIDE SEQUENCE [LARGE SCALE GENOMIC DNA]</scope>
    <source>
        <strain evidence="13">ATCC 50177 / NandII</strain>
    </source>
</reference>
<accession>A0A196SC73</accession>
<evidence type="ECO:0000256" key="11">
    <source>
        <dbReference type="RuleBase" id="RU367023"/>
    </source>
</evidence>
<proteinExistence type="inferred from homology"/>
<dbReference type="AlphaFoldDB" id="A0A196SC73"/>
<sequence length="350" mass="39884">MSTKQEVLVSWDKDKKWEEIKSVKNEVIDKSVTTVAKPGVRYWFTEKGGSKQSFISEVGALFISFFFAGIVPLLIILFFIGWLSRRARIIFLCSFLTLLIPVKVYDITVLKWRLWDCLYDYFSYSMIFDGGFDPNRKYLYAQYPHGVAPMATAVSGMGLTYFSPTIPCYSLTTASALIIPVYSVIIRWLGSIEASNKKLREALSEGSCNVVVDGIAGMYVNEPDKEMVKFSGRKGFIRAAVETGTPIVPAFNFGNSRLLALIPKFLEKPARKLQCAMGIIVGRWGLPFPKKIMLLTVAGKPIEVKKMSRDDPHYSEYVDEVQQKVADELQRVYYKYRCVYGWENRPMEIY</sequence>
<keyword evidence="6 11" id="KW-0256">Endoplasmic reticulum</keyword>
<evidence type="ECO:0000313" key="12">
    <source>
        <dbReference type="EMBL" id="OAO14608.1"/>
    </source>
</evidence>
<dbReference type="Pfam" id="PF03982">
    <property type="entry name" value="DAGAT"/>
    <property type="match status" value="1"/>
</dbReference>
<comment type="caution">
    <text evidence="12">The sequence shown here is derived from an EMBL/GenBank/DDBJ whole genome shotgun (WGS) entry which is preliminary data.</text>
</comment>
<feature type="transmembrane region" description="Helical" evidence="11">
    <location>
        <begin position="89"/>
        <end position="105"/>
    </location>
</feature>
<dbReference type="GO" id="GO:0004144">
    <property type="term" value="F:diacylglycerol O-acyltransferase activity"/>
    <property type="evidence" value="ECO:0007669"/>
    <property type="project" value="TreeGrafter"/>
</dbReference>
<evidence type="ECO:0000256" key="4">
    <source>
        <dbReference type="ARBA" id="ARBA00022679"/>
    </source>
</evidence>
<evidence type="ECO:0000256" key="5">
    <source>
        <dbReference type="ARBA" id="ARBA00022692"/>
    </source>
</evidence>
<dbReference type="GO" id="GO:0005789">
    <property type="term" value="C:endoplasmic reticulum membrane"/>
    <property type="evidence" value="ECO:0007669"/>
    <property type="project" value="UniProtKB-SubCell"/>
</dbReference>
<evidence type="ECO:0000256" key="1">
    <source>
        <dbReference type="ARBA" id="ARBA00004477"/>
    </source>
</evidence>
<dbReference type="Proteomes" id="UP000078348">
    <property type="component" value="Unassembled WGS sequence"/>
</dbReference>